<evidence type="ECO:0000313" key="2">
    <source>
        <dbReference type="EMBL" id="RCI05085.1"/>
    </source>
</evidence>
<dbReference type="AlphaFoldDB" id="A0A367KSA7"/>
<sequence>WNDDMCCFSVLRAEVDPLRWSSARQLPGDFDAFEAFDEAGNPPIHLWPRYLKVSVPSNWFCMFEEAKRKQREWIQDHIPDEHTATGGAATCSNTDVSTMDLNSSSLEEVQPMSIVHVEPSTRSFASPVPSQQKNKSKDI</sequence>
<organism evidence="2 3">
    <name type="scientific">Rhizopus stolonifer</name>
    <name type="common">Rhizopus nigricans</name>
    <dbReference type="NCBI Taxonomy" id="4846"/>
    <lineage>
        <taxon>Eukaryota</taxon>
        <taxon>Fungi</taxon>
        <taxon>Fungi incertae sedis</taxon>
        <taxon>Mucoromycota</taxon>
        <taxon>Mucoromycotina</taxon>
        <taxon>Mucoromycetes</taxon>
        <taxon>Mucorales</taxon>
        <taxon>Mucorineae</taxon>
        <taxon>Rhizopodaceae</taxon>
        <taxon>Rhizopus</taxon>
    </lineage>
</organism>
<reference evidence="2 3" key="1">
    <citation type="journal article" date="2018" name="G3 (Bethesda)">
        <title>Phylogenetic and Phylogenomic Definition of Rhizopus Species.</title>
        <authorList>
            <person name="Gryganskyi A.P."/>
            <person name="Golan J."/>
            <person name="Dolatabadi S."/>
            <person name="Mondo S."/>
            <person name="Robb S."/>
            <person name="Idnurm A."/>
            <person name="Muszewska A."/>
            <person name="Steczkiewicz K."/>
            <person name="Masonjones S."/>
            <person name="Liao H.L."/>
            <person name="Gajdeczka M.T."/>
            <person name="Anike F."/>
            <person name="Vuek A."/>
            <person name="Anishchenko I.M."/>
            <person name="Voigt K."/>
            <person name="de Hoog G.S."/>
            <person name="Smith M.E."/>
            <person name="Heitman J."/>
            <person name="Vilgalys R."/>
            <person name="Stajich J.E."/>
        </authorList>
    </citation>
    <scope>NUCLEOTIDE SEQUENCE [LARGE SCALE GENOMIC DNA]</scope>
    <source>
        <strain evidence="2 3">LSU 92-RS-03</strain>
    </source>
</reference>
<feature type="compositionally biased region" description="Polar residues" evidence="1">
    <location>
        <begin position="120"/>
        <end position="133"/>
    </location>
</feature>
<dbReference type="Proteomes" id="UP000253551">
    <property type="component" value="Unassembled WGS sequence"/>
</dbReference>
<proteinExistence type="predicted"/>
<keyword evidence="3" id="KW-1185">Reference proteome</keyword>
<evidence type="ECO:0000313" key="3">
    <source>
        <dbReference type="Proteomes" id="UP000253551"/>
    </source>
</evidence>
<name>A0A367KSA7_RHIST</name>
<feature type="region of interest" description="Disordered" evidence="1">
    <location>
        <begin position="118"/>
        <end position="139"/>
    </location>
</feature>
<evidence type="ECO:0000256" key="1">
    <source>
        <dbReference type="SAM" id="MobiDB-lite"/>
    </source>
</evidence>
<protein>
    <submittedName>
        <fullName evidence="2">Uncharacterized protein</fullName>
    </submittedName>
</protein>
<comment type="caution">
    <text evidence="2">The sequence shown here is derived from an EMBL/GenBank/DDBJ whole genome shotgun (WGS) entry which is preliminary data.</text>
</comment>
<accession>A0A367KSA7</accession>
<feature type="non-terminal residue" evidence="2">
    <location>
        <position position="1"/>
    </location>
</feature>
<dbReference type="EMBL" id="PJQM01000486">
    <property type="protein sequence ID" value="RCI05085.1"/>
    <property type="molecule type" value="Genomic_DNA"/>
</dbReference>
<gene>
    <name evidence="2" type="ORF">CU098_003742</name>
</gene>
<dbReference type="OrthoDB" id="2330750at2759"/>